<reference evidence="5" key="1">
    <citation type="journal article" date="2014" name="Int. J. Syst. Evol. Microbiol.">
        <title>Complete genome sequence of Corynebacterium casei LMG S-19264T (=DSM 44701T), isolated from a smear-ripened cheese.</title>
        <authorList>
            <consortium name="US DOE Joint Genome Institute (JGI-PGF)"/>
            <person name="Walter F."/>
            <person name="Albersmeier A."/>
            <person name="Kalinowski J."/>
            <person name="Ruckert C."/>
        </authorList>
    </citation>
    <scope>NUCLEOTIDE SEQUENCE</scope>
    <source>
        <strain evidence="5">CGMCC 1.15760</strain>
    </source>
</reference>
<organism evidence="5 6">
    <name type="scientific">Lysinibacillus alkalisoli</name>
    <dbReference type="NCBI Taxonomy" id="1911548"/>
    <lineage>
        <taxon>Bacteria</taxon>
        <taxon>Bacillati</taxon>
        <taxon>Bacillota</taxon>
        <taxon>Bacilli</taxon>
        <taxon>Bacillales</taxon>
        <taxon>Bacillaceae</taxon>
        <taxon>Lysinibacillus</taxon>
    </lineage>
</organism>
<dbReference type="EMBL" id="BMJT01000005">
    <property type="protein sequence ID" value="GGG24626.1"/>
    <property type="molecule type" value="Genomic_DNA"/>
</dbReference>
<dbReference type="PROSITE" id="PS00893">
    <property type="entry name" value="NUDIX_BOX"/>
    <property type="match status" value="1"/>
</dbReference>
<dbReference type="SUPFAM" id="SSF55811">
    <property type="entry name" value="Nudix"/>
    <property type="match status" value="1"/>
</dbReference>
<dbReference type="Gene3D" id="3.90.79.10">
    <property type="entry name" value="Nucleoside Triphosphate Pyrophosphohydrolase"/>
    <property type="match status" value="1"/>
</dbReference>
<proteinExistence type="inferred from homology"/>
<evidence type="ECO:0000259" key="4">
    <source>
        <dbReference type="PROSITE" id="PS51462"/>
    </source>
</evidence>
<dbReference type="InterPro" id="IPR020476">
    <property type="entry name" value="Nudix_hydrolase"/>
</dbReference>
<evidence type="ECO:0000256" key="1">
    <source>
        <dbReference type="ARBA" id="ARBA00001946"/>
    </source>
</evidence>
<dbReference type="InterPro" id="IPR000086">
    <property type="entry name" value="NUDIX_hydrolase_dom"/>
</dbReference>
<reference evidence="5" key="2">
    <citation type="submission" date="2020-09" db="EMBL/GenBank/DDBJ databases">
        <authorList>
            <person name="Sun Q."/>
            <person name="Zhou Y."/>
        </authorList>
    </citation>
    <scope>NUCLEOTIDE SEQUENCE</scope>
    <source>
        <strain evidence="5">CGMCC 1.15760</strain>
    </source>
</reference>
<comment type="caution">
    <text evidence="5">The sequence shown here is derived from an EMBL/GenBank/DDBJ whole genome shotgun (WGS) entry which is preliminary data.</text>
</comment>
<accession>A0A917G672</accession>
<name>A0A917G672_9BACI</name>
<dbReference type="GO" id="GO:0016787">
    <property type="term" value="F:hydrolase activity"/>
    <property type="evidence" value="ECO:0007669"/>
    <property type="project" value="UniProtKB-KW"/>
</dbReference>
<gene>
    <name evidence="5" type="ORF">GCM10007425_18960</name>
</gene>
<sequence length="161" mass="18022">MSKRGKVWLGVAGLVINDEGEWLVVKKSYSGLKGKWSLPAGFVDEGETIDEAVIREIKEETGIDCQVKGLIGFRTGIIRDEISDNMAIFLATPRINQPFVKSERELLACEWRTPKSLVTDHLTSAMLKEMASSTPHETQFCVNETVDPGDIFGYTSYKLFF</sequence>
<dbReference type="InterPro" id="IPR020084">
    <property type="entry name" value="NUDIX_hydrolase_CS"/>
</dbReference>
<dbReference type="PANTHER" id="PTHR43046">
    <property type="entry name" value="GDP-MANNOSE MANNOSYL HYDROLASE"/>
    <property type="match status" value="1"/>
</dbReference>
<dbReference type="PRINTS" id="PR00502">
    <property type="entry name" value="NUDIXFAMILY"/>
</dbReference>
<comment type="cofactor">
    <cofactor evidence="1">
        <name>Mg(2+)</name>
        <dbReference type="ChEBI" id="CHEBI:18420"/>
    </cofactor>
</comment>
<dbReference type="PROSITE" id="PS51462">
    <property type="entry name" value="NUDIX"/>
    <property type="match status" value="1"/>
</dbReference>
<feature type="domain" description="Nudix hydrolase" evidence="4">
    <location>
        <begin position="6"/>
        <end position="136"/>
    </location>
</feature>
<dbReference type="PANTHER" id="PTHR43046:SF14">
    <property type="entry name" value="MUTT_NUDIX FAMILY PROTEIN"/>
    <property type="match status" value="1"/>
</dbReference>
<dbReference type="RefSeq" id="WP_188614802.1">
    <property type="nucleotide sequence ID" value="NZ_BMJT01000005.1"/>
</dbReference>
<dbReference type="AlphaFoldDB" id="A0A917G672"/>
<dbReference type="Pfam" id="PF00293">
    <property type="entry name" value="NUDIX"/>
    <property type="match status" value="1"/>
</dbReference>
<evidence type="ECO:0000256" key="2">
    <source>
        <dbReference type="ARBA" id="ARBA00022801"/>
    </source>
</evidence>
<keyword evidence="6" id="KW-1185">Reference proteome</keyword>
<dbReference type="Proteomes" id="UP000616608">
    <property type="component" value="Unassembled WGS sequence"/>
</dbReference>
<protein>
    <submittedName>
        <fullName evidence="5">NUDIX hydrolase</fullName>
    </submittedName>
</protein>
<comment type="similarity">
    <text evidence="3">Belongs to the Nudix hydrolase family.</text>
</comment>
<evidence type="ECO:0000313" key="6">
    <source>
        <dbReference type="Proteomes" id="UP000616608"/>
    </source>
</evidence>
<evidence type="ECO:0000256" key="3">
    <source>
        <dbReference type="RuleBase" id="RU003476"/>
    </source>
</evidence>
<evidence type="ECO:0000313" key="5">
    <source>
        <dbReference type="EMBL" id="GGG24626.1"/>
    </source>
</evidence>
<dbReference type="InterPro" id="IPR015797">
    <property type="entry name" value="NUDIX_hydrolase-like_dom_sf"/>
</dbReference>
<keyword evidence="2 3" id="KW-0378">Hydrolase</keyword>